<dbReference type="Gene3D" id="3.40.50.2300">
    <property type="match status" value="2"/>
</dbReference>
<evidence type="ECO:0000256" key="7">
    <source>
        <dbReference type="SAM" id="SignalP"/>
    </source>
</evidence>
<evidence type="ECO:0000313" key="10">
    <source>
        <dbReference type="Proteomes" id="UP001361570"/>
    </source>
</evidence>
<evidence type="ECO:0000256" key="3">
    <source>
        <dbReference type="ARBA" id="ARBA00022475"/>
    </source>
</evidence>
<accession>A0ABU8DU56</accession>
<evidence type="ECO:0000256" key="5">
    <source>
        <dbReference type="ARBA" id="ARBA00023136"/>
    </source>
</evidence>
<dbReference type="InterPro" id="IPR003760">
    <property type="entry name" value="PnrA-like"/>
</dbReference>
<gene>
    <name evidence="9" type="ORF">TEK04_11595</name>
</gene>
<keyword evidence="3" id="KW-1003">Cell membrane</keyword>
<evidence type="ECO:0000256" key="2">
    <source>
        <dbReference type="ARBA" id="ARBA00008610"/>
    </source>
</evidence>
<comment type="caution">
    <text evidence="9">The sequence shown here is derived from an EMBL/GenBank/DDBJ whole genome shotgun (WGS) entry which is preliminary data.</text>
</comment>
<dbReference type="PANTHER" id="PTHR34296:SF2">
    <property type="entry name" value="ABC TRANSPORTER GUANOSINE-BINDING PROTEIN NUPN"/>
    <property type="match status" value="1"/>
</dbReference>
<dbReference type="Pfam" id="PF02608">
    <property type="entry name" value="Bmp"/>
    <property type="match status" value="1"/>
</dbReference>
<dbReference type="SUPFAM" id="SSF53822">
    <property type="entry name" value="Periplasmic binding protein-like I"/>
    <property type="match status" value="1"/>
</dbReference>
<dbReference type="EMBL" id="JBAPLU010000010">
    <property type="protein sequence ID" value="MEI4272366.1"/>
    <property type="molecule type" value="Genomic_DNA"/>
</dbReference>
<organism evidence="9 10">
    <name type="scientific">Klenkia sesuvii</name>
    <dbReference type="NCBI Taxonomy" id="3103137"/>
    <lineage>
        <taxon>Bacteria</taxon>
        <taxon>Bacillati</taxon>
        <taxon>Actinomycetota</taxon>
        <taxon>Actinomycetes</taxon>
        <taxon>Geodermatophilales</taxon>
        <taxon>Geodermatophilaceae</taxon>
        <taxon>Klenkia</taxon>
    </lineage>
</organism>
<keyword evidence="5" id="KW-0472">Membrane</keyword>
<comment type="subcellular location">
    <subcellularLocation>
        <location evidence="1">Cell membrane</location>
        <topology evidence="1">Lipid-anchor</topology>
    </subcellularLocation>
</comment>
<dbReference type="CDD" id="cd06354">
    <property type="entry name" value="PBP1_PrnA-like"/>
    <property type="match status" value="1"/>
</dbReference>
<evidence type="ECO:0000256" key="4">
    <source>
        <dbReference type="ARBA" id="ARBA00022729"/>
    </source>
</evidence>
<keyword evidence="10" id="KW-1185">Reference proteome</keyword>
<dbReference type="RefSeq" id="WP_336404504.1">
    <property type="nucleotide sequence ID" value="NZ_JBAPLU010000010.1"/>
</dbReference>
<feature type="chain" id="PRO_5045255142" evidence="7">
    <location>
        <begin position="25"/>
        <end position="356"/>
    </location>
</feature>
<evidence type="ECO:0000256" key="1">
    <source>
        <dbReference type="ARBA" id="ARBA00004193"/>
    </source>
</evidence>
<dbReference type="PROSITE" id="PS51257">
    <property type="entry name" value="PROKAR_LIPOPROTEIN"/>
    <property type="match status" value="1"/>
</dbReference>
<evidence type="ECO:0000259" key="8">
    <source>
        <dbReference type="Pfam" id="PF02608"/>
    </source>
</evidence>
<evidence type="ECO:0000256" key="6">
    <source>
        <dbReference type="ARBA" id="ARBA00023288"/>
    </source>
</evidence>
<feature type="domain" description="ABC transporter substrate-binding protein PnrA-like" evidence="8">
    <location>
        <begin position="49"/>
        <end position="352"/>
    </location>
</feature>
<feature type="signal peptide" evidence="7">
    <location>
        <begin position="1"/>
        <end position="24"/>
    </location>
</feature>
<name>A0ABU8DU56_9ACTN</name>
<sequence length="356" mass="36036">MRRARGMKLAALAIAGSLALAACASDEPEAGGGGGSSASGDLQIGLAYDTGGRGDRSFNDSAYAGASAAAEALDGEVEEFSPNDDGSDRAEGLAQLAEAGYNPVIAVGFNYDEVIADVAADYPDTTFAQVDGSVTLFDGSSKGENVTGLLFAEEQGSFLAGVAAATKSETGNIGFVGGVQSPLIEKFEAGYVAGAQAVNPDITVQVQYISPAGDFSGFSDPARGKIVAQGMYQAGADIVFHAAGGSGQGVFEAAAEAGARAIGVDSDQYETVGDPALQAVIMTSMLKRVDNAVEDFITSYSDGTVEGGTDIVNDLSTEGVGLSYSGGFIDDIESTVDDYTQQIVDGQITVPTTPAN</sequence>
<keyword evidence="6" id="KW-0449">Lipoprotein</keyword>
<dbReference type="InterPro" id="IPR050957">
    <property type="entry name" value="BMP_lipoprotein"/>
</dbReference>
<keyword evidence="4 7" id="KW-0732">Signal</keyword>
<reference evidence="9 10" key="1">
    <citation type="submission" date="2024-03" db="EMBL/GenBank/DDBJ databases">
        <title>Draft genome sequence of Klenkia sp. LSe6-5.</title>
        <authorList>
            <person name="Duangmal K."/>
            <person name="Chantavorakit T."/>
        </authorList>
    </citation>
    <scope>NUCLEOTIDE SEQUENCE [LARGE SCALE GENOMIC DNA]</scope>
    <source>
        <strain evidence="9 10">LSe6-5</strain>
    </source>
</reference>
<evidence type="ECO:0000313" key="9">
    <source>
        <dbReference type="EMBL" id="MEI4272366.1"/>
    </source>
</evidence>
<protein>
    <submittedName>
        <fullName evidence="9">BMP family ABC transporter substrate-binding protein</fullName>
    </submittedName>
</protein>
<proteinExistence type="inferred from homology"/>
<dbReference type="PANTHER" id="PTHR34296">
    <property type="entry name" value="TRANSCRIPTIONAL ACTIVATOR PROTEIN MED"/>
    <property type="match status" value="1"/>
</dbReference>
<dbReference type="InterPro" id="IPR028082">
    <property type="entry name" value="Peripla_BP_I"/>
</dbReference>
<dbReference type="Proteomes" id="UP001361570">
    <property type="component" value="Unassembled WGS sequence"/>
</dbReference>
<comment type="similarity">
    <text evidence="2">Belongs to the BMP lipoprotein family.</text>
</comment>